<organism evidence="3 4">
    <name type="scientific">Bordetella genomosp. 5</name>
    <dbReference type="NCBI Taxonomy" id="1395608"/>
    <lineage>
        <taxon>Bacteria</taxon>
        <taxon>Pseudomonadati</taxon>
        <taxon>Pseudomonadota</taxon>
        <taxon>Betaproteobacteria</taxon>
        <taxon>Burkholderiales</taxon>
        <taxon>Alcaligenaceae</taxon>
        <taxon>Bordetella</taxon>
    </lineage>
</organism>
<reference evidence="3 4" key="1">
    <citation type="submission" date="2017-05" db="EMBL/GenBank/DDBJ databases">
        <title>Complete and WGS of Bordetella genogroups.</title>
        <authorList>
            <person name="Spilker T."/>
            <person name="LiPuma J."/>
        </authorList>
    </citation>
    <scope>NUCLEOTIDE SEQUENCE [LARGE SCALE GENOMIC DNA]</scope>
    <source>
        <strain evidence="3 4">AU10456</strain>
    </source>
</reference>
<dbReference type="OrthoDB" id="9801841at2"/>
<dbReference type="EMBL" id="NEVP01000001">
    <property type="protein sequence ID" value="OZI54991.1"/>
    <property type="molecule type" value="Genomic_DNA"/>
</dbReference>
<evidence type="ECO:0000256" key="2">
    <source>
        <dbReference type="SAM" id="Phobius"/>
    </source>
</evidence>
<dbReference type="Proteomes" id="UP000216913">
    <property type="component" value="Unassembled WGS sequence"/>
</dbReference>
<dbReference type="Gene3D" id="1.10.510.10">
    <property type="entry name" value="Transferase(Phosphotransferase) domain 1"/>
    <property type="match status" value="1"/>
</dbReference>
<protein>
    <recommendedName>
        <fullName evidence="5">Protein kinase domain-containing protein</fullName>
    </recommendedName>
</protein>
<feature type="compositionally biased region" description="Low complexity" evidence="1">
    <location>
        <begin position="324"/>
        <end position="346"/>
    </location>
</feature>
<evidence type="ECO:0000313" key="3">
    <source>
        <dbReference type="EMBL" id="OZI54991.1"/>
    </source>
</evidence>
<feature type="region of interest" description="Disordered" evidence="1">
    <location>
        <begin position="275"/>
        <end position="392"/>
    </location>
</feature>
<dbReference type="InterPro" id="IPR011009">
    <property type="entry name" value="Kinase-like_dom_sf"/>
</dbReference>
<sequence>MSFPAGSSTPRGPFAGAAPLAHRPLSAIAATTGGGVPESRVKRVLAELLAPLASIHERGRICADITTHSVGLDEAGKAHLLAAQAQPRQHDGQLPAPTPGFAPFEFYTQTPEWPRGPWSDIYSLCAVAHSLITGMLPPPAPDRVVNDTYVPLAQRGLTRYAPDFLAAIDAGLAVRPADRPQTVEALALLLAFEPVQDDAELATIAPISVNVDAPRADYVQPTQQRPSVGAVLFVLLLIAITAGVGFYWWNRLAAVPKGVITASESMVPNTTAQARLPQGATPVPGTGTVSGAAPAAGAAPGGAPASDLPPEPPGLQSTPPAGRAASSTNPPAAANGAGTAENGGAARSAGQTPSAVPAGPGAEAAPAAEGGEVAEAETAPATPADPAPPARVPVRINVMPWGEIWINGTRRGVSPPLKELRLLPGKYSVTVRNADLPPYQTTIDVRPGRGATITHTFR</sequence>
<proteinExistence type="predicted"/>
<name>A0A261U0B6_9BORD</name>
<feature type="compositionally biased region" description="Low complexity" evidence="1">
    <location>
        <begin position="291"/>
        <end position="305"/>
    </location>
</feature>
<keyword evidence="2" id="KW-0812">Transmembrane</keyword>
<feature type="transmembrane region" description="Helical" evidence="2">
    <location>
        <begin position="228"/>
        <end position="249"/>
    </location>
</feature>
<comment type="caution">
    <text evidence="3">The sequence shown here is derived from an EMBL/GenBank/DDBJ whole genome shotgun (WGS) entry which is preliminary data.</text>
</comment>
<keyword evidence="2" id="KW-1133">Transmembrane helix</keyword>
<evidence type="ECO:0000313" key="4">
    <source>
        <dbReference type="Proteomes" id="UP000216913"/>
    </source>
</evidence>
<keyword evidence="4" id="KW-1185">Reference proteome</keyword>
<dbReference type="AlphaFoldDB" id="A0A261U0B6"/>
<accession>A0A261U0B6</accession>
<dbReference type="RefSeq" id="WP_094798047.1">
    <property type="nucleotide sequence ID" value="NZ_NEVP01000001.1"/>
</dbReference>
<evidence type="ECO:0000256" key="1">
    <source>
        <dbReference type="SAM" id="MobiDB-lite"/>
    </source>
</evidence>
<keyword evidence="2" id="KW-0472">Membrane</keyword>
<gene>
    <name evidence="3" type="ORF">CAL25_00785</name>
</gene>
<feature type="compositionally biased region" description="Low complexity" evidence="1">
    <location>
        <begin position="355"/>
        <end position="382"/>
    </location>
</feature>
<dbReference type="SUPFAM" id="SSF56112">
    <property type="entry name" value="Protein kinase-like (PK-like)"/>
    <property type="match status" value="1"/>
</dbReference>
<evidence type="ECO:0008006" key="5">
    <source>
        <dbReference type="Google" id="ProtNLM"/>
    </source>
</evidence>